<keyword evidence="3" id="KW-0472">Membrane</keyword>
<evidence type="ECO:0000259" key="5">
    <source>
        <dbReference type="Pfam" id="PF08392"/>
    </source>
</evidence>
<dbReference type="InterPro" id="IPR013601">
    <property type="entry name" value="FAE1_typ3_polyketide_synth"/>
</dbReference>
<feature type="transmembrane region" description="Helical" evidence="3">
    <location>
        <begin position="523"/>
        <end position="542"/>
    </location>
</feature>
<keyword evidence="1" id="KW-0012">Acyltransferase</keyword>
<dbReference type="SUPFAM" id="SSF53901">
    <property type="entry name" value="Thiolase-like"/>
    <property type="match status" value="2"/>
</dbReference>
<keyword evidence="3" id="KW-1133">Transmembrane helix</keyword>
<evidence type="ECO:0000259" key="4">
    <source>
        <dbReference type="Pfam" id="PF02797"/>
    </source>
</evidence>
<dbReference type="EMBL" id="BNCO01000048">
    <property type="protein sequence ID" value="GIL61963.1"/>
    <property type="molecule type" value="Genomic_DNA"/>
</dbReference>
<dbReference type="PIRSF" id="PIRSF036417">
    <property type="entry name" value="3-ktacl-CoA_syn"/>
    <property type="match status" value="1"/>
</dbReference>
<comment type="pathway">
    <text evidence="1">Lipid metabolism; fatty acid biosynthesis.</text>
</comment>
<gene>
    <name evidence="6" type="ORF">Vafri_16212</name>
</gene>
<dbReference type="UniPathway" id="UPA00094"/>
<dbReference type="Proteomes" id="UP000747399">
    <property type="component" value="Unassembled WGS sequence"/>
</dbReference>
<evidence type="ECO:0000256" key="3">
    <source>
        <dbReference type="SAM" id="Phobius"/>
    </source>
</evidence>
<sequence length="565" mass="61123">MLSLFPPRVYLYDLNIYKPPISFKLDQRAVIRTWQDSQFYTSELLEFQTRVFARSGLSPTETHLPPTLNPAYVGSDVRTDLEAADKECRMAVCGAVEGLFNKTGLNPADIDIVVTTCSIFCPTPSMASMVVNAFGLRRDIQSYHLGGMGCANGVVAVNVVADLLAAHPNSNALFVTTETLAPAFYFGTERHRLVTNLLFRMGAAAMLITNKPSLVQPAGPGRRGAKYQLLRRVRVHTGQSDDAYTAIHFSPDEEGKNGIYLGKNIVKEASRALSMAMTQIAPYVLTWQQLAEAGIDALRRRRTAAADRRRNRRRDDANIVNNSDGSNGDVSRSSGSGTSGVSGTSGKACVTAAAAAHDDTAAGFHTATASTNTGDASAPADKEPAAAASRSSSTAPPYKPNFQKSTVSHFLLHAGGAKVLDGLGEALQLDDTKLAPSRNVLHDYGNISSSTTWYTLACIETTQGVRRGERILQVGVGSGIKCGVNVWKALRNVHELHEGWSHRLTPEQRTALALRNQVDVAHGWYHVSLRAVFALLMVLLAASMHFLMLHRTATFTLVPWGRDSA</sequence>
<dbReference type="AlphaFoldDB" id="A0A8J4BH10"/>
<feature type="domain" description="FAE" evidence="5">
    <location>
        <begin position="8"/>
        <end position="293"/>
    </location>
</feature>
<comment type="caution">
    <text evidence="6">The sequence shown here is derived from an EMBL/GenBank/DDBJ whole genome shotgun (WGS) entry which is preliminary data.</text>
</comment>
<evidence type="ECO:0000256" key="1">
    <source>
        <dbReference type="PIRNR" id="PIRNR036417"/>
    </source>
</evidence>
<organism evidence="6 7">
    <name type="scientific">Volvox africanus</name>
    <dbReference type="NCBI Taxonomy" id="51714"/>
    <lineage>
        <taxon>Eukaryota</taxon>
        <taxon>Viridiplantae</taxon>
        <taxon>Chlorophyta</taxon>
        <taxon>core chlorophytes</taxon>
        <taxon>Chlorophyceae</taxon>
        <taxon>CS clade</taxon>
        <taxon>Chlamydomonadales</taxon>
        <taxon>Volvocaceae</taxon>
        <taxon>Volvox</taxon>
    </lineage>
</organism>
<dbReference type="InterPro" id="IPR012392">
    <property type="entry name" value="3-ktacl-CoA_syn"/>
</dbReference>
<dbReference type="InterPro" id="IPR016039">
    <property type="entry name" value="Thiolase-like"/>
</dbReference>
<dbReference type="GO" id="GO:0006633">
    <property type="term" value="P:fatty acid biosynthetic process"/>
    <property type="evidence" value="ECO:0007669"/>
    <property type="project" value="UniProtKB-UniPathway"/>
</dbReference>
<comment type="similarity">
    <text evidence="1">Belongs to the thiolase-like superfamily. Chalcone/stilbene synthases family.</text>
</comment>
<dbReference type="Pfam" id="PF08392">
    <property type="entry name" value="FAE1_CUT1_RppA"/>
    <property type="match status" value="1"/>
</dbReference>
<keyword evidence="3" id="KW-0812">Transmembrane</keyword>
<feature type="compositionally biased region" description="Basic and acidic residues" evidence="2">
    <location>
        <begin position="304"/>
        <end position="317"/>
    </location>
</feature>
<feature type="domain" description="Chalcone/stilbene synthase C-terminal" evidence="4">
    <location>
        <begin position="410"/>
        <end position="464"/>
    </location>
</feature>
<feature type="compositionally biased region" description="Polar residues" evidence="2">
    <location>
        <begin position="319"/>
        <end position="329"/>
    </location>
</feature>
<dbReference type="GO" id="GO:0016747">
    <property type="term" value="F:acyltransferase activity, transferring groups other than amino-acyl groups"/>
    <property type="evidence" value="ECO:0007669"/>
    <property type="project" value="InterPro"/>
</dbReference>
<feature type="region of interest" description="Disordered" evidence="2">
    <location>
        <begin position="366"/>
        <end position="400"/>
    </location>
</feature>
<protein>
    <recommendedName>
        <fullName evidence="1">3-ketoacyl-CoA synthase</fullName>
        <ecNumber evidence="1">2.3.1.-</ecNumber>
    </recommendedName>
</protein>
<accession>A0A8J4BH10</accession>
<keyword evidence="1" id="KW-0808">Transferase</keyword>
<dbReference type="Gene3D" id="3.40.47.10">
    <property type="match status" value="2"/>
</dbReference>
<dbReference type="GO" id="GO:0016020">
    <property type="term" value="C:membrane"/>
    <property type="evidence" value="ECO:0007669"/>
    <property type="project" value="InterPro"/>
</dbReference>
<evidence type="ECO:0000313" key="6">
    <source>
        <dbReference type="EMBL" id="GIL61963.1"/>
    </source>
</evidence>
<name>A0A8J4BH10_9CHLO</name>
<dbReference type="InterPro" id="IPR012328">
    <property type="entry name" value="Chalcone/stilbene_synt_C"/>
</dbReference>
<dbReference type="EC" id="2.3.1.-" evidence="1"/>
<dbReference type="Pfam" id="PF02797">
    <property type="entry name" value="Chal_sti_synt_C"/>
    <property type="match status" value="1"/>
</dbReference>
<feature type="region of interest" description="Disordered" evidence="2">
    <location>
        <begin position="303"/>
        <end position="344"/>
    </location>
</feature>
<evidence type="ECO:0000256" key="2">
    <source>
        <dbReference type="SAM" id="MobiDB-lite"/>
    </source>
</evidence>
<feature type="compositionally biased region" description="Low complexity" evidence="2">
    <location>
        <begin position="330"/>
        <end position="344"/>
    </location>
</feature>
<reference evidence="6" key="1">
    <citation type="journal article" date="2021" name="Proc. Natl. Acad. Sci. U.S.A.">
        <title>Three genomes in the algal genus Volvox reveal the fate of a haploid sex-determining region after a transition to homothallism.</title>
        <authorList>
            <person name="Yamamoto K."/>
            <person name="Hamaji T."/>
            <person name="Kawai-Toyooka H."/>
            <person name="Matsuzaki R."/>
            <person name="Takahashi F."/>
            <person name="Nishimura Y."/>
            <person name="Kawachi M."/>
            <person name="Noguchi H."/>
            <person name="Minakuchi Y."/>
            <person name="Umen J.G."/>
            <person name="Toyoda A."/>
            <person name="Nozaki H."/>
        </authorList>
    </citation>
    <scope>NUCLEOTIDE SEQUENCE</scope>
    <source>
        <strain evidence="6">NIES-3780</strain>
    </source>
</reference>
<feature type="compositionally biased region" description="Low complexity" evidence="2">
    <location>
        <begin position="366"/>
        <end position="396"/>
    </location>
</feature>
<dbReference type="PANTHER" id="PTHR31561">
    <property type="entry name" value="3-KETOACYL-COA SYNTHASE"/>
    <property type="match status" value="1"/>
</dbReference>
<proteinExistence type="inferred from homology"/>
<keyword evidence="7" id="KW-1185">Reference proteome</keyword>
<evidence type="ECO:0000313" key="7">
    <source>
        <dbReference type="Proteomes" id="UP000747399"/>
    </source>
</evidence>